<dbReference type="AlphaFoldDB" id="A0A1G7WZE0"/>
<evidence type="ECO:0000256" key="1">
    <source>
        <dbReference type="ARBA" id="ARBA00022723"/>
    </source>
</evidence>
<proteinExistence type="predicted"/>
<reference evidence="4 6" key="1">
    <citation type="submission" date="2016-10" db="EMBL/GenBank/DDBJ databases">
        <authorList>
            <person name="de Groot N.N."/>
        </authorList>
    </citation>
    <scope>NUCLEOTIDE SEQUENCE [LARGE SCALE GENOMIC DNA]</scope>
    <source>
        <strain evidence="4 6">CGMCC 1.10228</strain>
    </source>
</reference>
<organism evidence="4 6">
    <name type="scientific">Vibrio xiamenensis</name>
    <dbReference type="NCBI Taxonomy" id="861298"/>
    <lineage>
        <taxon>Bacteria</taxon>
        <taxon>Pseudomonadati</taxon>
        <taxon>Pseudomonadota</taxon>
        <taxon>Gammaproteobacteria</taxon>
        <taxon>Vibrionales</taxon>
        <taxon>Vibrionaceae</taxon>
        <taxon>Vibrio</taxon>
    </lineage>
</organism>
<dbReference type="PANTHER" id="PTHR43344:SF13">
    <property type="entry name" value="PHOSPHATASE RV3661-RELATED"/>
    <property type="match status" value="1"/>
</dbReference>
<evidence type="ECO:0000313" key="5">
    <source>
        <dbReference type="EMBL" id="SDG88691.1"/>
    </source>
</evidence>
<evidence type="ECO:0000256" key="3">
    <source>
        <dbReference type="ARBA" id="ARBA00022842"/>
    </source>
</evidence>
<dbReference type="CDD" id="cd02612">
    <property type="entry name" value="HAD_PGPPase"/>
    <property type="match status" value="1"/>
</dbReference>
<dbReference type="EMBL" id="FNDD01000004">
    <property type="protein sequence ID" value="SDG88691.1"/>
    <property type="molecule type" value="Genomic_DNA"/>
</dbReference>
<keyword evidence="3" id="KW-0460">Magnesium</keyword>
<dbReference type="Pfam" id="PF12710">
    <property type="entry name" value="HAD"/>
    <property type="match status" value="1"/>
</dbReference>
<keyword evidence="1" id="KW-0479">Metal-binding</keyword>
<accession>A0A1G7WZE0</accession>
<dbReference type="GO" id="GO:0016787">
    <property type="term" value="F:hydrolase activity"/>
    <property type="evidence" value="ECO:0007669"/>
    <property type="project" value="UniProtKB-KW"/>
</dbReference>
<keyword evidence="2 4" id="KW-0378">Hydrolase</keyword>
<dbReference type="EMBL" id="FNDD01000002">
    <property type="protein sequence ID" value="SDG77299.1"/>
    <property type="molecule type" value="Genomic_DNA"/>
</dbReference>
<dbReference type="InterPro" id="IPR050582">
    <property type="entry name" value="HAD-like_SerB"/>
</dbReference>
<evidence type="ECO:0000313" key="4">
    <source>
        <dbReference type="EMBL" id="SDG77299.1"/>
    </source>
</evidence>
<dbReference type="Proteomes" id="UP000198854">
    <property type="component" value="Unassembled WGS sequence"/>
</dbReference>
<dbReference type="PANTHER" id="PTHR43344">
    <property type="entry name" value="PHOSPHOSERINE PHOSPHATASE"/>
    <property type="match status" value="1"/>
</dbReference>
<gene>
    <name evidence="4" type="ORF">SAMN04488136_102280</name>
    <name evidence="5" type="ORF">SAMN04488136_10484</name>
</gene>
<dbReference type="InterPro" id="IPR023214">
    <property type="entry name" value="HAD_sf"/>
</dbReference>
<keyword evidence="6" id="KW-1185">Reference proteome</keyword>
<dbReference type="InterPro" id="IPR036412">
    <property type="entry name" value="HAD-like_sf"/>
</dbReference>
<evidence type="ECO:0000256" key="2">
    <source>
        <dbReference type="ARBA" id="ARBA00022801"/>
    </source>
</evidence>
<dbReference type="InterPro" id="IPR006385">
    <property type="entry name" value="HAD_hydro_SerB1"/>
</dbReference>
<evidence type="ECO:0000313" key="6">
    <source>
        <dbReference type="Proteomes" id="UP000198854"/>
    </source>
</evidence>
<dbReference type="Gene3D" id="3.40.50.1000">
    <property type="entry name" value="HAD superfamily/HAD-like"/>
    <property type="match status" value="1"/>
</dbReference>
<dbReference type="GO" id="GO:0046872">
    <property type="term" value="F:metal ion binding"/>
    <property type="evidence" value="ECO:0007669"/>
    <property type="project" value="UniProtKB-KW"/>
</dbReference>
<dbReference type="NCBIfam" id="TIGR01488">
    <property type="entry name" value="HAD-SF-IB"/>
    <property type="match status" value="1"/>
</dbReference>
<dbReference type="STRING" id="861298.SAMN04488136_102280"/>
<sequence>MPSPLYIFDMDDTLIDGDCSMLWNQFLVDKGFVKDPDFLTTDQKLMALYGVGKLDMEAYLAFTMQPLAAMPCTKVDELVAQFVAEYVEPRVFKEAQALLADLKAKQIPMVIISATVSFIVTQVAKSLGVEHALGIDMAVIGDHYSAQIVGIPSYRQGKIARLEQWINAQQSDFSALHFYTDSINDLPLCEYADHAYLINPCQQLEQAAQGKNWQIYHWNTRALA</sequence>
<dbReference type="NCBIfam" id="TIGR01490">
    <property type="entry name" value="HAD-SF-IB-hyp1"/>
    <property type="match status" value="1"/>
</dbReference>
<name>A0A1G7WZE0_9VIBR</name>
<dbReference type="SUPFAM" id="SSF56784">
    <property type="entry name" value="HAD-like"/>
    <property type="match status" value="1"/>
</dbReference>
<dbReference type="RefSeq" id="WP_093269472.1">
    <property type="nucleotide sequence ID" value="NZ_FNDD01000002.1"/>
</dbReference>
<dbReference type="Gene3D" id="1.20.1440.100">
    <property type="entry name" value="SG protein - dephosphorylation function"/>
    <property type="match status" value="1"/>
</dbReference>
<protein>
    <submittedName>
        <fullName evidence="4">HAD-superfamily subfamily IB hydrolase, TIGR01490</fullName>
    </submittedName>
</protein>
<dbReference type="OrthoDB" id="9784466at2"/>